<dbReference type="Proteomes" id="UP000199650">
    <property type="component" value="Unassembled WGS sequence"/>
</dbReference>
<evidence type="ECO:0000313" key="2">
    <source>
        <dbReference type="Proteomes" id="UP000199650"/>
    </source>
</evidence>
<reference evidence="1 2" key="1">
    <citation type="submission" date="2016-10" db="EMBL/GenBank/DDBJ databases">
        <authorList>
            <person name="de Groot N.N."/>
        </authorList>
    </citation>
    <scope>NUCLEOTIDE SEQUENCE [LARGE SCALE GENOMIC DNA]</scope>
    <source>
        <strain evidence="1 2">DSM 29439</strain>
    </source>
</reference>
<protein>
    <submittedName>
        <fullName evidence="1">Uncharacterized protein</fullName>
    </submittedName>
</protein>
<name>A0A1I0MVW0_9RHOB</name>
<dbReference type="EMBL" id="FOJB01000001">
    <property type="protein sequence ID" value="SEV92392.1"/>
    <property type="molecule type" value="Genomic_DNA"/>
</dbReference>
<accession>A0A1I0MVW0</accession>
<dbReference type="AlphaFoldDB" id="A0A1I0MVW0"/>
<organism evidence="1 2">
    <name type="scientific">Aliiroseovarius sediminilitoris</name>
    <dbReference type="NCBI Taxonomy" id="1173584"/>
    <lineage>
        <taxon>Bacteria</taxon>
        <taxon>Pseudomonadati</taxon>
        <taxon>Pseudomonadota</taxon>
        <taxon>Alphaproteobacteria</taxon>
        <taxon>Rhodobacterales</taxon>
        <taxon>Paracoccaceae</taxon>
        <taxon>Aliiroseovarius</taxon>
    </lineage>
</organism>
<proteinExistence type="predicted"/>
<keyword evidence="2" id="KW-1185">Reference proteome</keyword>
<sequence length="81" mass="8879">MGRGHHDGQQSPGKNYASRSELVYAAVIWMLFRGMQPGHVLSIIMSPDVGISFWRSDAWSFNPNSPTSSSFVPVLGCGTYC</sequence>
<gene>
    <name evidence="1" type="ORF">SAMN05444851_0345</name>
</gene>
<evidence type="ECO:0000313" key="1">
    <source>
        <dbReference type="EMBL" id="SEV92392.1"/>
    </source>
</evidence>